<dbReference type="EMBL" id="QUMO01000001">
    <property type="protein sequence ID" value="REF89433.1"/>
    <property type="molecule type" value="Genomic_DNA"/>
</dbReference>
<evidence type="ECO:0000259" key="2">
    <source>
        <dbReference type="Pfam" id="PF20590"/>
    </source>
</evidence>
<dbReference type="Pfam" id="PF20590">
    <property type="entry name" value="DUF6791"/>
    <property type="match status" value="1"/>
</dbReference>
<dbReference type="SUPFAM" id="SSF69572">
    <property type="entry name" value="Activating enzymes of the ubiquitin-like proteins"/>
    <property type="match status" value="1"/>
</dbReference>
<proteinExistence type="predicted"/>
<dbReference type="InterPro" id="IPR035985">
    <property type="entry name" value="Ubiquitin-activating_enz"/>
</dbReference>
<protein>
    <submittedName>
        <fullName evidence="3">ThiF family protein</fullName>
    </submittedName>
</protein>
<dbReference type="RefSeq" id="WP_115835203.1">
    <property type="nucleotide sequence ID" value="NZ_CP025086.1"/>
</dbReference>
<reference evidence="3 4" key="1">
    <citation type="submission" date="2018-08" db="EMBL/GenBank/DDBJ databases">
        <title>Genomic Encyclopedia of Type Strains, Phase IV (KMG-IV): sequencing the most valuable type-strain genomes for metagenomic binning, comparative biology and taxonomic classification.</title>
        <authorList>
            <person name="Goeker M."/>
        </authorList>
    </citation>
    <scope>NUCLEOTIDE SEQUENCE [LARGE SCALE GENOMIC DNA]</scope>
    <source>
        <strain evidence="3 4">BW863</strain>
    </source>
</reference>
<evidence type="ECO:0000259" key="1">
    <source>
        <dbReference type="Pfam" id="PF00899"/>
    </source>
</evidence>
<keyword evidence="4" id="KW-1185">Reference proteome</keyword>
<gene>
    <name evidence="3" type="ORF">DES32_0654</name>
</gene>
<organism evidence="3 4">
    <name type="scientific">Methylovirgula ligni</name>
    <dbReference type="NCBI Taxonomy" id="569860"/>
    <lineage>
        <taxon>Bacteria</taxon>
        <taxon>Pseudomonadati</taxon>
        <taxon>Pseudomonadota</taxon>
        <taxon>Alphaproteobacteria</taxon>
        <taxon>Hyphomicrobiales</taxon>
        <taxon>Beijerinckiaceae</taxon>
        <taxon>Methylovirgula</taxon>
    </lineage>
</organism>
<accession>A0A3D9Z2P2</accession>
<sequence length="390" mass="43355">MLIELANHNEDIRRLLDKGYALRVDGGSLVVRDIPYLDAAKALQWGAFVAKLVFIDKVRVQQDDHQVYFAGSVPHGLDGKPVPNLAGGPRRIPLEKNDVVVQRSFSNKPSGGFANFSDKIEHYVQLISGPAMSLHDVTPLTFRVDHDVAAGSAFKFHDTLTSRAELGDLAAVFKNDIVAVIGLGGTGAYLLDFLVKTPVKEIRGFDGDAYYVHNAYRSPGRLQEDELGKGKADVYRLRYENFREGLTVHQMYITEESANELVDVTFAFVCVDKGSARSEIFDLLIRLKIPFIDVGMGLDRKQGALSGTLRATYYSTATASQVRDMQLAEMADHPEDLYRTTVQISELNALNACLAIIRYKQLRGFYVDDSAAYHVLMGVESLRIFAERTE</sequence>
<dbReference type="NCBIfam" id="NF004803">
    <property type="entry name" value="PRK06153.1-2"/>
    <property type="match status" value="1"/>
</dbReference>
<dbReference type="OrthoDB" id="8773615at2"/>
<feature type="domain" description="THIF-type NAD/FAD binding fold" evidence="1">
    <location>
        <begin position="177"/>
        <end position="296"/>
    </location>
</feature>
<comment type="caution">
    <text evidence="3">The sequence shown here is derived from an EMBL/GenBank/DDBJ whole genome shotgun (WGS) entry which is preliminary data.</text>
</comment>
<dbReference type="InterPro" id="IPR046741">
    <property type="entry name" value="DUF6791"/>
</dbReference>
<dbReference type="CDD" id="cd01483">
    <property type="entry name" value="E1_enzyme_family"/>
    <property type="match status" value="1"/>
</dbReference>
<evidence type="ECO:0000313" key="3">
    <source>
        <dbReference type="EMBL" id="REF89433.1"/>
    </source>
</evidence>
<dbReference type="Pfam" id="PF00899">
    <property type="entry name" value="ThiF"/>
    <property type="match status" value="1"/>
</dbReference>
<dbReference type="GO" id="GO:0008641">
    <property type="term" value="F:ubiquitin-like modifier activating enzyme activity"/>
    <property type="evidence" value="ECO:0007669"/>
    <property type="project" value="InterPro"/>
</dbReference>
<dbReference type="InterPro" id="IPR000594">
    <property type="entry name" value="ThiF_NAD_FAD-bd"/>
</dbReference>
<dbReference type="Proteomes" id="UP000256900">
    <property type="component" value="Unassembled WGS sequence"/>
</dbReference>
<dbReference type="AlphaFoldDB" id="A0A3D9Z2P2"/>
<evidence type="ECO:0000313" key="4">
    <source>
        <dbReference type="Proteomes" id="UP000256900"/>
    </source>
</evidence>
<dbReference type="Gene3D" id="3.40.50.720">
    <property type="entry name" value="NAD(P)-binding Rossmann-like Domain"/>
    <property type="match status" value="1"/>
</dbReference>
<feature type="domain" description="DUF6791" evidence="2">
    <location>
        <begin position="10"/>
        <end position="159"/>
    </location>
</feature>
<name>A0A3D9Z2P2_9HYPH</name>